<dbReference type="Pfam" id="PF17278">
    <property type="entry name" value="DUF5343"/>
    <property type="match status" value="1"/>
</dbReference>
<dbReference type="RefSeq" id="WP_119078063.1">
    <property type="nucleotide sequence ID" value="NZ_CP029600.1"/>
</dbReference>
<keyword evidence="2" id="KW-1185">Reference proteome</keyword>
<dbReference type="Proteomes" id="UP000246099">
    <property type="component" value="Chromosome"/>
</dbReference>
<organism evidence="1 2">
    <name type="scientific">Chitinophaga alhagiae</name>
    <dbReference type="NCBI Taxonomy" id="2203219"/>
    <lineage>
        <taxon>Bacteria</taxon>
        <taxon>Pseudomonadati</taxon>
        <taxon>Bacteroidota</taxon>
        <taxon>Chitinophagia</taxon>
        <taxon>Chitinophagales</taxon>
        <taxon>Chitinophagaceae</taxon>
        <taxon>Chitinophaga</taxon>
    </lineage>
</organism>
<evidence type="ECO:0008006" key="3">
    <source>
        <dbReference type="Google" id="ProtNLM"/>
    </source>
</evidence>
<dbReference type="InterPro" id="IPR035235">
    <property type="entry name" value="DUF5343"/>
</dbReference>
<protein>
    <recommendedName>
        <fullName evidence="3">DUF5343 domain-containing protein</fullName>
    </recommendedName>
</protein>
<name>A0ABM6WD73_9BACT</name>
<gene>
    <name evidence="1" type="ORF">DLD77_09165</name>
</gene>
<evidence type="ECO:0000313" key="1">
    <source>
        <dbReference type="EMBL" id="AWO01854.1"/>
    </source>
</evidence>
<proteinExistence type="predicted"/>
<sequence length="213" mass="23585">MAADIPYLNAPGSIGKILEKIKEASTPETFSQDFLKTKLGFNGGNYLTFIPWAKKAGLVNSDGTPTSLYKQFRNPTTSAKSLGTAMRQAYRELFSRNEYCNELDRKAFKGLVMEATGEAHDSKKVENIVSTFFNAKALADFDSKQVTMTSEGIKELKTTKKDEPVLQPPISSGSNKQRTIGLNYTINLVLPKTDDPAIFNAIFKSLKENLLNE</sequence>
<reference evidence="1 2" key="1">
    <citation type="submission" date="2018-05" db="EMBL/GenBank/DDBJ databases">
        <title>Chitinophaga sp. nov., isolated from rhizosphere soil of Alhagi.</title>
        <authorList>
            <person name="Liu Y."/>
        </authorList>
    </citation>
    <scope>NUCLEOTIDE SEQUENCE [LARGE SCALE GENOMIC DNA]</scope>
    <source>
        <strain evidence="1 2">T22</strain>
    </source>
</reference>
<accession>A0ABM6WD73</accession>
<dbReference type="EMBL" id="CP029600">
    <property type="protein sequence ID" value="AWO01854.1"/>
    <property type="molecule type" value="Genomic_DNA"/>
</dbReference>
<evidence type="ECO:0000313" key="2">
    <source>
        <dbReference type="Proteomes" id="UP000246099"/>
    </source>
</evidence>